<comment type="similarity">
    <text evidence="2 7">Belongs to the sodium:solute symporter (SSF) (TC 2.A.21) family.</text>
</comment>
<keyword evidence="10" id="KW-1185">Reference proteome</keyword>
<comment type="caution">
    <text evidence="9">The sequence shown here is derived from an EMBL/GenBank/DDBJ whole genome shotgun (WGS) entry which is preliminary data.</text>
</comment>
<dbReference type="InterPro" id="IPR001734">
    <property type="entry name" value="Na/solute_symporter"/>
</dbReference>
<dbReference type="Pfam" id="PF00474">
    <property type="entry name" value="SSF"/>
    <property type="match status" value="1"/>
</dbReference>
<dbReference type="PANTHER" id="PTHR48086:SF8">
    <property type="entry name" value="MONOCARBOXYLIC ACID PERMEASE"/>
    <property type="match status" value="1"/>
</dbReference>
<dbReference type="PANTHER" id="PTHR48086">
    <property type="entry name" value="SODIUM/PROLINE SYMPORTER-RELATED"/>
    <property type="match status" value="1"/>
</dbReference>
<evidence type="ECO:0000256" key="1">
    <source>
        <dbReference type="ARBA" id="ARBA00004141"/>
    </source>
</evidence>
<dbReference type="RefSeq" id="WP_248254360.1">
    <property type="nucleotide sequence ID" value="NZ_JAIWJX010000002.1"/>
</dbReference>
<feature type="transmembrane region" description="Helical" evidence="8">
    <location>
        <begin position="43"/>
        <end position="68"/>
    </location>
</feature>
<feature type="transmembrane region" description="Helical" evidence="8">
    <location>
        <begin position="422"/>
        <end position="446"/>
    </location>
</feature>
<feature type="transmembrane region" description="Helical" evidence="8">
    <location>
        <begin position="188"/>
        <end position="207"/>
    </location>
</feature>
<dbReference type="InterPro" id="IPR050277">
    <property type="entry name" value="Sodium:Solute_Symporter"/>
</dbReference>
<feature type="transmembrane region" description="Helical" evidence="8">
    <location>
        <begin position="317"/>
        <end position="345"/>
    </location>
</feature>
<organism evidence="9 10">
    <name type="scientific">Fictibacillus marinisediminis</name>
    <dbReference type="NCBI Taxonomy" id="2878389"/>
    <lineage>
        <taxon>Bacteria</taxon>
        <taxon>Bacillati</taxon>
        <taxon>Bacillota</taxon>
        <taxon>Bacilli</taxon>
        <taxon>Bacillales</taxon>
        <taxon>Fictibacillaceae</taxon>
        <taxon>Fictibacillus</taxon>
    </lineage>
</organism>
<evidence type="ECO:0000256" key="2">
    <source>
        <dbReference type="ARBA" id="ARBA00006434"/>
    </source>
</evidence>
<accession>A0A9X1XHR8</accession>
<evidence type="ECO:0000256" key="4">
    <source>
        <dbReference type="ARBA" id="ARBA00022692"/>
    </source>
</evidence>
<dbReference type="EMBL" id="JAIWJX010000002">
    <property type="protein sequence ID" value="MCK6259155.1"/>
    <property type="molecule type" value="Genomic_DNA"/>
</dbReference>
<sequence length="492" mass="52952">MNTSLIILALFLILSLYLGVRAKRGKDMDLEQWSVGGRGFGTMFVFLLMAGEIYTTFTFLGGSGWAYGKGGPSLYILAYGALAYVISYFLLPAIWKYANENKLVSQSDFFVSKYKSPYLGVFVSLVGIVAMIPYLVLQLKGLGIIVSEASYGKISPVAAVWIGVITVTVYVMISGIHGSAWTAVLKDFMILAIVLFLGIYLPIHHYGGFQPMFESIEAAKPGFLALPSEGMSVSWFISTVLLTALGFYMWPHTFASSFTAKNAKVFRKNAVFMPLYSLVLLFVMFVGFAAILKVPGLKGPDGDLSLFKLAVQTFDPWVIGLIGAAGLLTALVPGSLLLMAASTLFAKNVYKVVSPSATDRQVAKLAKYLVPVMALIAVFFTFKGGDTIVTLLLMGYSLVTQLFPALLFSLAKKPFVTKQGAFAGISCGVAVVAYVSIKGTTLAILLPMLPQAFKDLNIGIVALLVNIIVLLIVSALTRPLAVSKKAGNEQTA</sequence>
<evidence type="ECO:0000256" key="5">
    <source>
        <dbReference type="ARBA" id="ARBA00022989"/>
    </source>
</evidence>
<dbReference type="Gene3D" id="1.20.1730.10">
    <property type="entry name" value="Sodium/glucose cotransporter"/>
    <property type="match status" value="1"/>
</dbReference>
<evidence type="ECO:0000313" key="10">
    <source>
        <dbReference type="Proteomes" id="UP001139011"/>
    </source>
</evidence>
<feature type="transmembrane region" description="Helical" evidence="8">
    <location>
        <begin position="74"/>
        <end position="95"/>
    </location>
</feature>
<evidence type="ECO:0000256" key="7">
    <source>
        <dbReference type="RuleBase" id="RU362091"/>
    </source>
</evidence>
<evidence type="ECO:0000256" key="8">
    <source>
        <dbReference type="SAM" id="Phobius"/>
    </source>
</evidence>
<comment type="subcellular location">
    <subcellularLocation>
        <location evidence="1">Membrane</location>
        <topology evidence="1">Multi-pass membrane protein</topology>
    </subcellularLocation>
</comment>
<name>A0A9X1XHR8_9BACL</name>
<dbReference type="GO" id="GO:0022857">
    <property type="term" value="F:transmembrane transporter activity"/>
    <property type="evidence" value="ECO:0007669"/>
    <property type="project" value="InterPro"/>
</dbReference>
<feature type="transmembrane region" description="Helical" evidence="8">
    <location>
        <begin position="271"/>
        <end position="297"/>
    </location>
</feature>
<reference evidence="9" key="1">
    <citation type="submission" date="2021-09" db="EMBL/GenBank/DDBJ databases">
        <title>Genome analysis of Fictibacillus sp. KIGAM418 isolated from marine sediment.</title>
        <authorList>
            <person name="Seo M.-J."/>
            <person name="Cho E.-S."/>
            <person name="Hwang C.Y."/>
        </authorList>
    </citation>
    <scope>NUCLEOTIDE SEQUENCE</scope>
    <source>
        <strain evidence="9">KIGAM418</strain>
    </source>
</reference>
<feature type="transmembrane region" description="Helical" evidence="8">
    <location>
        <begin position="458"/>
        <end position="476"/>
    </location>
</feature>
<protein>
    <submittedName>
        <fullName evidence="9">Sodium:solute symporter</fullName>
    </submittedName>
</protein>
<feature type="transmembrane region" description="Helical" evidence="8">
    <location>
        <begin position="6"/>
        <end position="22"/>
    </location>
</feature>
<dbReference type="CDD" id="cd10322">
    <property type="entry name" value="SLC5sbd"/>
    <property type="match status" value="1"/>
</dbReference>
<keyword evidence="3" id="KW-0813">Transport</keyword>
<dbReference type="InterPro" id="IPR038377">
    <property type="entry name" value="Na/Glc_symporter_sf"/>
</dbReference>
<feature type="transmembrane region" description="Helical" evidence="8">
    <location>
        <begin position="365"/>
        <end position="382"/>
    </location>
</feature>
<feature type="transmembrane region" description="Helical" evidence="8">
    <location>
        <begin position="116"/>
        <end position="137"/>
    </location>
</feature>
<feature type="transmembrane region" description="Helical" evidence="8">
    <location>
        <begin position="157"/>
        <end position="176"/>
    </location>
</feature>
<dbReference type="PROSITE" id="PS50283">
    <property type="entry name" value="NA_SOLUT_SYMP_3"/>
    <property type="match status" value="1"/>
</dbReference>
<evidence type="ECO:0000313" key="9">
    <source>
        <dbReference type="EMBL" id="MCK6259155.1"/>
    </source>
</evidence>
<feature type="transmembrane region" description="Helical" evidence="8">
    <location>
        <begin position="233"/>
        <end position="250"/>
    </location>
</feature>
<keyword evidence="5 8" id="KW-1133">Transmembrane helix</keyword>
<dbReference type="GO" id="GO:0005886">
    <property type="term" value="C:plasma membrane"/>
    <property type="evidence" value="ECO:0007669"/>
    <property type="project" value="TreeGrafter"/>
</dbReference>
<proteinExistence type="inferred from homology"/>
<keyword evidence="4 8" id="KW-0812">Transmembrane</keyword>
<dbReference type="AlphaFoldDB" id="A0A9X1XHR8"/>
<gene>
    <name evidence="9" type="ORF">LCY76_21515</name>
</gene>
<feature type="transmembrane region" description="Helical" evidence="8">
    <location>
        <begin position="388"/>
        <end position="410"/>
    </location>
</feature>
<evidence type="ECO:0000256" key="6">
    <source>
        <dbReference type="ARBA" id="ARBA00023136"/>
    </source>
</evidence>
<dbReference type="Proteomes" id="UP001139011">
    <property type="component" value="Unassembled WGS sequence"/>
</dbReference>
<keyword evidence="6 8" id="KW-0472">Membrane</keyword>
<evidence type="ECO:0000256" key="3">
    <source>
        <dbReference type="ARBA" id="ARBA00022448"/>
    </source>
</evidence>